<comment type="caution">
    <text evidence="1">The sequence shown here is derived from an EMBL/GenBank/DDBJ whole genome shotgun (WGS) entry which is preliminary data.</text>
</comment>
<dbReference type="Proteomes" id="UP000032360">
    <property type="component" value="Unassembled WGS sequence"/>
</dbReference>
<keyword evidence="2" id="KW-1185">Reference proteome</keyword>
<gene>
    <name evidence="1" type="ORF">AXFE_20840</name>
</gene>
<accession>A0A0D8HH34</accession>
<evidence type="ECO:0000313" key="2">
    <source>
        <dbReference type="Proteomes" id="UP000032360"/>
    </source>
</evidence>
<name>A0A0D8HH34_9ACTN</name>
<proteinExistence type="predicted"/>
<sequence length="81" mass="9548">MWTNRVVFKRNGRAVHVKVFLNIGLAQRVDIMIFELSATLQELDCEDRPWRLFDVNRPKALNSERRQAAYLDSFGMKTNFC</sequence>
<protein>
    <submittedName>
        <fullName evidence="1">Uncharacterized protein</fullName>
    </submittedName>
</protein>
<dbReference type="EMBL" id="JXYS01000066">
    <property type="protein sequence ID" value="KJF17087.1"/>
    <property type="molecule type" value="Genomic_DNA"/>
</dbReference>
<reference evidence="1 2" key="1">
    <citation type="submission" date="2015-01" db="EMBL/GenBank/DDBJ databases">
        <title>Draft genome of the acidophilic iron oxidizer Acidithrix ferrooxidans strain Py-F3.</title>
        <authorList>
            <person name="Poehlein A."/>
            <person name="Eisen S."/>
            <person name="Schloemann M."/>
            <person name="Johnson B.D."/>
            <person name="Daniel R."/>
            <person name="Muehling M."/>
        </authorList>
    </citation>
    <scope>NUCLEOTIDE SEQUENCE [LARGE SCALE GENOMIC DNA]</scope>
    <source>
        <strain evidence="1 2">Py-F3</strain>
    </source>
</reference>
<evidence type="ECO:0000313" key="1">
    <source>
        <dbReference type="EMBL" id="KJF17087.1"/>
    </source>
</evidence>
<dbReference type="AlphaFoldDB" id="A0A0D8HH34"/>
<organism evidence="1 2">
    <name type="scientific">Acidithrix ferrooxidans</name>
    <dbReference type="NCBI Taxonomy" id="1280514"/>
    <lineage>
        <taxon>Bacteria</taxon>
        <taxon>Bacillati</taxon>
        <taxon>Actinomycetota</taxon>
        <taxon>Acidimicrobiia</taxon>
        <taxon>Acidimicrobiales</taxon>
        <taxon>Acidimicrobiaceae</taxon>
        <taxon>Acidithrix</taxon>
    </lineage>
</organism>